<dbReference type="EMBL" id="JBBJBU010000006">
    <property type="protein sequence ID" value="KAK7205144.1"/>
    <property type="molecule type" value="Genomic_DNA"/>
</dbReference>
<evidence type="ECO:0000313" key="3">
    <source>
        <dbReference type="EMBL" id="KAK7205144.1"/>
    </source>
</evidence>
<protein>
    <submittedName>
        <fullName evidence="3">Uncharacterized protein</fullName>
    </submittedName>
</protein>
<sequence length="295" mass="33270">MAAEQRKLLEQLMGADALVGRPSKRQETPITDSRVCKSYLVGTCPHDLFTNTKTDLGPCPRIHSEAHKAEFQREKERLENGGGNDGRLTMRDLANFEMDYYRDLEKYVTDCNRRIDVAQRRLERTPDEIAQTTTILKAIDEINESIDASIFELQVLGDLALIPRALQEYNAIKSKRLERESKERELRNLNDNIGPSGHQKLQVCDVCGAYLSKLDNDRRLADHFGGKMHLGYATMRALHKELQEKISARGPIPTGPSGGGPRGGRDYSDGYRGGSDRRGPREDRWGKGGGRRGRY</sequence>
<name>A0ABR1F5M8_9ASCO</name>
<gene>
    <name evidence="3" type="ORF">BZA70DRAFT_279172</name>
</gene>
<reference evidence="3 4" key="1">
    <citation type="submission" date="2024-03" db="EMBL/GenBank/DDBJ databases">
        <title>Genome-scale model development and genomic sequencing of the oleaginous clade Lipomyces.</title>
        <authorList>
            <consortium name="Lawrence Berkeley National Laboratory"/>
            <person name="Czajka J.J."/>
            <person name="Han Y."/>
            <person name="Kim J."/>
            <person name="Mondo S.J."/>
            <person name="Hofstad B.A."/>
            <person name="Robles A."/>
            <person name="Haridas S."/>
            <person name="Riley R."/>
            <person name="LaButti K."/>
            <person name="Pangilinan J."/>
            <person name="Andreopoulos W."/>
            <person name="Lipzen A."/>
            <person name="Yan J."/>
            <person name="Wang M."/>
            <person name="Ng V."/>
            <person name="Grigoriev I.V."/>
            <person name="Spatafora J.W."/>
            <person name="Magnuson J.K."/>
            <person name="Baker S.E."/>
            <person name="Pomraning K.R."/>
        </authorList>
    </citation>
    <scope>NUCLEOTIDE SEQUENCE [LARGE SCALE GENOMIC DNA]</scope>
    <source>
        <strain evidence="3 4">Phaff 52-87</strain>
    </source>
</reference>
<feature type="compositionally biased region" description="Basic and acidic residues" evidence="2">
    <location>
        <begin position="263"/>
        <end position="286"/>
    </location>
</feature>
<feature type="region of interest" description="Disordered" evidence="2">
    <location>
        <begin position="247"/>
        <end position="295"/>
    </location>
</feature>
<dbReference type="InterPro" id="IPR004882">
    <property type="entry name" value="Luc7-rel"/>
</dbReference>
<accession>A0ABR1F5M8</accession>
<organism evidence="3 4">
    <name type="scientific">Myxozyma melibiosi</name>
    <dbReference type="NCBI Taxonomy" id="54550"/>
    <lineage>
        <taxon>Eukaryota</taxon>
        <taxon>Fungi</taxon>
        <taxon>Dikarya</taxon>
        <taxon>Ascomycota</taxon>
        <taxon>Saccharomycotina</taxon>
        <taxon>Lipomycetes</taxon>
        <taxon>Lipomycetales</taxon>
        <taxon>Lipomycetaceae</taxon>
        <taxon>Myxozyma</taxon>
    </lineage>
</organism>
<evidence type="ECO:0000313" key="4">
    <source>
        <dbReference type="Proteomes" id="UP001498771"/>
    </source>
</evidence>
<dbReference type="Pfam" id="PF03194">
    <property type="entry name" value="LUC7"/>
    <property type="match status" value="1"/>
</dbReference>
<comment type="similarity">
    <text evidence="1">Belongs to the Luc7 family.</text>
</comment>
<dbReference type="Proteomes" id="UP001498771">
    <property type="component" value="Unassembled WGS sequence"/>
</dbReference>
<dbReference type="RefSeq" id="XP_064768177.1">
    <property type="nucleotide sequence ID" value="XM_064912732.1"/>
</dbReference>
<dbReference type="PANTHER" id="PTHR12375">
    <property type="entry name" value="RNA-BINDING PROTEIN LUC7-RELATED"/>
    <property type="match status" value="1"/>
</dbReference>
<comment type="caution">
    <text evidence="3">The sequence shown here is derived from an EMBL/GenBank/DDBJ whole genome shotgun (WGS) entry which is preliminary data.</text>
</comment>
<evidence type="ECO:0000256" key="1">
    <source>
        <dbReference type="ARBA" id="ARBA00005655"/>
    </source>
</evidence>
<proteinExistence type="inferred from homology"/>
<dbReference type="GeneID" id="90038244"/>
<keyword evidence="4" id="KW-1185">Reference proteome</keyword>
<evidence type="ECO:0000256" key="2">
    <source>
        <dbReference type="SAM" id="MobiDB-lite"/>
    </source>
</evidence>